<dbReference type="GO" id="GO:0005524">
    <property type="term" value="F:ATP binding"/>
    <property type="evidence" value="ECO:0007669"/>
    <property type="project" value="UniProtKB-KW"/>
</dbReference>
<dbReference type="PROSITE" id="PS01036">
    <property type="entry name" value="HSP70_3"/>
    <property type="match status" value="1"/>
</dbReference>
<dbReference type="FunFam" id="3.30.420.40:FF:000004">
    <property type="entry name" value="Molecular chaperone DnaK"/>
    <property type="match status" value="1"/>
</dbReference>
<evidence type="ECO:0000256" key="2">
    <source>
        <dbReference type="ARBA" id="ARBA00022741"/>
    </source>
</evidence>
<keyword evidence="2 4" id="KW-0547">Nucleotide-binding</keyword>
<evidence type="ECO:0000256" key="4">
    <source>
        <dbReference type="RuleBase" id="RU003322"/>
    </source>
</evidence>
<comment type="caution">
    <text evidence="5">The sequence shown here is derived from an EMBL/GenBank/DDBJ whole genome shotgun (WGS) entry which is preliminary data.</text>
</comment>
<dbReference type="GO" id="GO:0140662">
    <property type="term" value="F:ATP-dependent protein folding chaperone"/>
    <property type="evidence" value="ECO:0007669"/>
    <property type="project" value="InterPro"/>
</dbReference>
<dbReference type="AlphaFoldDB" id="A0A8J2KE66"/>
<keyword evidence="3 4" id="KW-0067">ATP-binding</keyword>
<dbReference type="OrthoDB" id="6685209at2759"/>
<dbReference type="EMBL" id="CAJVCH010250179">
    <property type="protein sequence ID" value="CAG7733516.1"/>
    <property type="molecule type" value="Genomic_DNA"/>
</dbReference>
<dbReference type="InterPro" id="IPR013126">
    <property type="entry name" value="Hsp_70_fam"/>
</dbReference>
<gene>
    <name evidence="5" type="ORF">AFUS01_LOCUS21956</name>
</gene>
<keyword evidence="6" id="KW-1185">Reference proteome</keyword>
<dbReference type="FunFam" id="3.90.640.10:FF:000003">
    <property type="entry name" value="Molecular chaperone DnaK"/>
    <property type="match status" value="1"/>
</dbReference>
<reference evidence="5" key="1">
    <citation type="submission" date="2021-06" db="EMBL/GenBank/DDBJ databases">
        <authorList>
            <person name="Hodson N. C."/>
            <person name="Mongue J. A."/>
            <person name="Jaron S. K."/>
        </authorList>
    </citation>
    <scope>NUCLEOTIDE SEQUENCE</scope>
</reference>
<accession>A0A8J2KE66</accession>
<evidence type="ECO:0000256" key="1">
    <source>
        <dbReference type="ARBA" id="ARBA00007381"/>
    </source>
</evidence>
<dbReference type="InterPro" id="IPR018181">
    <property type="entry name" value="Heat_shock_70_CS"/>
</dbReference>
<dbReference type="PANTHER" id="PTHR19375">
    <property type="entry name" value="HEAT SHOCK PROTEIN 70KDA"/>
    <property type="match status" value="1"/>
</dbReference>
<organism evidence="5 6">
    <name type="scientific">Allacma fusca</name>
    <dbReference type="NCBI Taxonomy" id="39272"/>
    <lineage>
        <taxon>Eukaryota</taxon>
        <taxon>Metazoa</taxon>
        <taxon>Ecdysozoa</taxon>
        <taxon>Arthropoda</taxon>
        <taxon>Hexapoda</taxon>
        <taxon>Collembola</taxon>
        <taxon>Symphypleona</taxon>
        <taxon>Sminthuridae</taxon>
        <taxon>Allacma</taxon>
    </lineage>
</organism>
<dbReference type="Proteomes" id="UP000708208">
    <property type="component" value="Unassembled WGS sequence"/>
</dbReference>
<dbReference type="PROSITE" id="PS00297">
    <property type="entry name" value="HSP70_1"/>
    <property type="match status" value="1"/>
</dbReference>
<name>A0A8J2KE66_9HEXA</name>
<dbReference type="Pfam" id="PF00012">
    <property type="entry name" value="HSP70"/>
    <property type="match status" value="1"/>
</dbReference>
<proteinExistence type="inferred from homology"/>
<evidence type="ECO:0000313" key="5">
    <source>
        <dbReference type="EMBL" id="CAG7733516.1"/>
    </source>
</evidence>
<protein>
    <submittedName>
        <fullName evidence="5">Uncharacterized protein</fullName>
    </submittedName>
</protein>
<evidence type="ECO:0000256" key="3">
    <source>
        <dbReference type="ARBA" id="ARBA00022840"/>
    </source>
</evidence>
<comment type="similarity">
    <text evidence="1 4">Belongs to the heat shock protein 70 family.</text>
</comment>
<dbReference type="GO" id="GO:0006950">
    <property type="term" value="P:response to stress"/>
    <property type="evidence" value="ECO:0007669"/>
    <property type="project" value="UniProtKB-ARBA"/>
</dbReference>
<evidence type="ECO:0000313" key="6">
    <source>
        <dbReference type="Proteomes" id="UP000708208"/>
    </source>
</evidence>
<sequence length="546" mass="60328">MEEVTIGIDLGTTYCCMAAYVDGKVRIIPNDLGHTTTPSYISIDSSGDINVGKVAKEQACQNPSATVYGVKRLIGLPFHDPVVQQDISNFPFDVINEHGTPKIRIDGKSYHPEQISAKILARLKAIAEDFLGCPVKKAVITVPAYFNDQQRQATKAAGQIANLEVLRILNEPTAAAIAYCHQENPKSKQTNLIFDLGGGTFDVAVLTIENQNIKIIAVGGDTHLGGEDFDLAMVEHCIDQINTEYKINFRAALTSEDPSIKAQAQKNKRRLKVKCEEEKKDLTSSKNVTLSLDAFHTALDVRLKISRDKFNALNEKLFKKCVTIVDQVLKDGNIAKQDIDEVILVGGSSRIPRIQELIKEYFNGKSLSKYLSGDEAVAYGAAIQAALLNFNENLEARHSVGLNISIQDVVPLSIGIEASSASTEEFYFHKIIKRNTPVPCCVKKTFYTRYAGHKPDIVVRQGEDESWKNNAILGRFKTVNLPDCPANAPVYVSMQVTAEGILIVTASYEETYLTDDFVVDALKQRLTKEEIISLKLKELELKMSDS</sequence>
<dbReference type="CDD" id="cd24028">
    <property type="entry name" value="ASKHA_NBD_HSP70_HSPA1-like"/>
    <property type="match status" value="1"/>
</dbReference>
<dbReference type="FunFam" id="3.30.30.30:FF:000001">
    <property type="entry name" value="heat shock 70 kDa protein-like"/>
    <property type="match status" value="1"/>
</dbReference>